<dbReference type="GO" id="GO:0016787">
    <property type="term" value="F:hydrolase activity"/>
    <property type="evidence" value="ECO:0007669"/>
    <property type="project" value="UniProtKB-KW"/>
</dbReference>
<dbReference type="RefSeq" id="WP_284062690.1">
    <property type="nucleotide sequence ID" value="NZ_CP126158.1"/>
</dbReference>
<dbReference type="Pfam" id="PF04471">
    <property type="entry name" value="Mrr_cat"/>
    <property type="match status" value="1"/>
</dbReference>
<accession>A0ABD5TEI6</accession>
<dbReference type="GeneID" id="81208929"/>
<evidence type="ECO:0000313" key="2">
    <source>
        <dbReference type="EMBL" id="MFC6785870.1"/>
    </source>
</evidence>
<dbReference type="AlphaFoldDB" id="A0ABD5TEI6"/>
<keyword evidence="2" id="KW-0378">Hydrolase</keyword>
<name>A0ABD5TEI6_9EURY</name>
<keyword evidence="2" id="KW-0255">Endonuclease</keyword>
<keyword evidence="2" id="KW-0540">Nuclease</keyword>
<evidence type="ECO:0000313" key="3">
    <source>
        <dbReference type="Proteomes" id="UP001596443"/>
    </source>
</evidence>
<proteinExistence type="predicted"/>
<keyword evidence="3" id="KW-1185">Reference proteome</keyword>
<dbReference type="GO" id="GO:0004519">
    <property type="term" value="F:endonuclease activity"/>
    <property type="evidence" value="ECO:0007669"/>
    <property type="project" value="UniProtKB-KW"/>
</dbReference>
<reference evidence="2 3" key="1">
    <citation type="journal article" date="2019" name="Int. J. Syst. Evol. Microbiol.">
        <title>The Global Catalogue of Microorganisms (GCM) 10K type strain sequencing project: providing services to taxonomists for standard genome sequencing and annotation.</title>
        <authorList>
            <consortium name="The Broad Institute Genomics Platform"/>
            <consortium name="The Broad Institute Genome Sequencing Center for Infectious Disease"/>
            <person name="Wu L."/>
            <person name="Ma J."/>
        </authorList>
    </citation>
    <scope>NUCLEOTIDE SEQUENCE [LARGE SCALE GENOMIC DNA]</scope>
    <source>
        <strain evidence="2 3">SYNS20</strain>
    </source>
</reference>
<organism evidence="2 3">
    <name type="scientific">Halobaculum halobium</name>
    <dbReference type="NCBI Taxonomy" id="3032281"/>
    <lineage>
        <taxon>Archaea</taxon>
        <taxon>Methanobacteriati</taxon>
        <taxon>Methanobacteriota</taxon>
        <taxon>Stenosarchaea group</taxon>
        <taxon>Halobacteria</taxon>
        <taxon>Halobacteriales</taxon>
        <taxon>Haloferacaceae</taxon>
        <taxon>Halobaculum</taxon>
    </lineage>
</organism>
<sequence length="138" mass="14537">MRHPADRLAALPDEEFAAFAERLGGIWPEYEATVAPATPDGTVELSLVREGADAPDERAVVSFRRTPVTLDDVNEFAAFAAERGLSFAVLATVDEVDADATRRARAAPVDVYDGVGLVALARDAGVALPAADGGDDRE</sequence>
<dbReference type="EMBL" id="JBHSWX010000012">
    <property type="protein sequence ID" value="MFC6785870.1"/>
    <property type="molecule type" value="Genomic_DNA"/>
</dbReference>
<feature type="domain" description="Restriction endonuclease type IV Mrr" evidence="1">
    <location>
        <begin position="29"/>
        <end position="120"/>
    </location>
</feature>
<protein>
    <submittedName>
        <fullName evidence="2">Restriction endonuclease</fullName>
        <ecNumber evidence="2">3.1.21.-</ecNumber>
    </submittedName>
</protein>
<dbReference type="Proteomes" id="UP001596443">
    <property type="component" value="Unassembled WGS sequence"/>
</dbReference>
<dbReference type="EC" id="3.1.21.-" evidence="2"/>
<dbReference type="InterPro" id="IPR007560">
    <property type="entry name" value="Restrct_endonuc_IV_Mrr"/>
</dbReference>
<evidence type="ECO:0000259" key="1">
    <source>
        <dbReference type="Pfam" id="PF04471"/>
    </source>
</evidence>
<gene>
    <name evidence="2" type="ORF">ACFQFD_07740</name>
</gene>
<comment type="caution">
    <text evidence="2">The sequence shown here is derived from an EMBL/GenBank/DDBJ whole genome shotgun (WGS) entry which is preliminary data.</text>
</comment>